<organism evidence="2 3">
    <name type="scientific">Ardenticatena maritima</name>
    <dbReference type="NCBI Taxonomy" id="872965"/>
    <lineage>
        <taxon>Bacteria</taxon>
        <taxon>Bacillati</taxon>
        <taxon>Chloroflexota</taxon>
        <taxon>Ardenticatenia</taxon>
        <taxon>Ardenticatenales</taxon>
        <taxon>Ardenticatenaceae</taxon>
        <taxon>Ardenticatena</taxon>
    </lineage>
</organism>
<proteinExistence type="predicted"/>
<protein>
    <submittedName>
        <fullName evidence="2">Uncharacterized protein</fullName>
    </submittedName>
</protein>
<evidence type="ECO:0000256" key="1">
    <source>
        <dbReference type="SAM" id="Phobius"/>
    </source>
</evidence>
<dbReference type="AlphaFoldDB" id="A0A0M8K9C3"/>
<sequence>MAAKLVLILPLLIGLLFFTAGILGAYGSLTIATVFIFLALLAFAAR</sequence>
<reference evidence="2 3" key="1">
    <citation type="journal article" date="2015" name="Genome Announc.">
        <title>Draft Genome Sequence of a Heterotrophic Facultative Anaerobic Thermophilic Bacterium, Ardenticatena maritima Strain 110ST.</title>
        <authorList>
            <person name="Kawaichi S."/>
            <person name="Yoshida T."/>
            <person name="Sako Y."/>
            <person name="Nakamura R."/>
        </authorList>
    </citation>
    <scope>NUCLEOTIDE SEQUENCE [LARGE SCALE GENOMIC DNA]</scope>
    <source>
        <strain evidence="2 3">110S</strain>
    </source>
</reference>
<feature type="transmembrane region" description="Helical" evidence="1">
    <location>
        <begin position="29"/>
        <end position="45"/>
    </location>
</feature>
<dbReference type="InParanoid" id="A0A0M8K9C3"/>
<keyword evidence="3" id="KW-1185">Reference proteome</keyword>
<feature type="transmembrane region" description="Helical" evidence="1">
    <location>
        <begin position="5"/>
        <end position="23"/>
    </location>
</feature>
<evidence type="ECO:0000313" key="3">
    <source>
        <dbReference type="Proteomes" id="UP000037784"/>
    </source>
</evidence>
<accession>A0A0M8K9C3</accession>
<keyword evidence="1" id="KW-0472">Membrane</keyword>
<evidence type="ECO:0000313" key="2">
    <source>
        <dbReference type="EMBL" id="GAP64463.1"/>
    </source>
</evidence>
<dbReference type="Proteomes" id="UP000037784">
    <property type="component" value="Unassembled WGS sequence"/>
</dbReference>
<reference evidence="3" key="2">
    <citation type="submission" date="2015-08" db="EMBL/GenBank/DDBJ databases">
        <title>Draft Genome Sequence of a Heterotrophic Facultative Anaerobic Bacterium Ardenticatena maritima Strain 110S.</title>
        <authorList>
            <person name="Kawaichi S."/>
            <person name="Yoshida T."/>
            <person name="Sako Y."/>
            <person name="Nakamura R."/>
        </authorList>
    </citation>
    <scope>NUCLEOTIDE SEQUENCE [LARGE SCALE GENOMIC DNA]</scope>
    <source>
        <strain evidence="3">110S</strain>
    </source>
</reference>
<gene>
    <name evidence="2" type="ORF">ARMA_2886</name>
</gene>
<name>A0A0M8K9C3_9CHLR</name>
<keyword evidence="1" id="KW-1133">Transmembrane helix</keyword>
<dbReference type="EMBL" id="BBZA01000265">
    <property type="protein sequence ID" value="GAP64463.1"/>
    <property type="molecule type" value="Genomic_DNA"/>
</dbReference>
<comment type="caution">
    <text evidence="2">The sequence shown here is derived from an EMBL/GenBank/DDBJ whole genome shotgun (WGS) entry which is preliminary data.</text>
</comment>
<dbReference type="RefSeq" id="WP_160317052.1">
    <property type="nucleotide sequence ID" value="NZ_BBZA01000265.1"/>
</dbReference>
<keyword evidence="1" id="KW-0812">Transmembrane</keyword>